<dbReference type="SUPFAM" id="SSF49998">
    <property type="entry name" value="Amine oxidase catalytic domain"/>
    <property type="match status" value="1"/>
</dbReference>
<keyword evidence="2" id="KW-1185">Reference proteome</keyword>
<evidence type="ECO:0000313" key="2">
    <source>
        <dbReference type="Proteomes" id="UP000095759"/>
    </source>
</evidence>
<dbReference type="Gene3D" id="2.70.98.20">
    <property type="entry name" value="Copper amine oxidase, catalytic domain"/>
    <property type="match status" value="1"/>
</dbReference>
<dbReference type="InterPro" id="IPR036460">
    <property type="entry name" value="Cu_amine_oxidase_C_sf"/>
</dbReference>
<sequence>MRVRRGSSELWNLVVSRPAQSSGTNGSGAELRFVDYRGTRVLYQAHLPILNVQYGPDGEAVGCGPTYRDWQNQEACFTASGSEPAGPGYRLCSTAPATILDNGSDSGSFHGVAFHHDGSELRIVSELAAGWYRYISDWRFADDGVIRPRFGFAGVTNPCTCQVHTHHAYWRLNFDIAGAADDRVDEYNDPPIGDGAWTRLRFETRRNRHSLHRRQWRVVNRATDQGYHIVPGPNDSTADAYGAGDLWVVRRRGAEIDDGQGFTTDPALSRARIDGFVGGEAVDGRDLVVWYGGHFHHDEHDHTPRPHVVGPDLYPVGLS</sequence>
<dbReference type="AlphaFoldDB" id="A0A1E5P260"/>
<dbReference type="STRING" id="285458.BGM19_34825"/>
<dbReference type="Proteomes" id="UP000095759">
    <property type="component" value="Unassembled WGS sequence"/>
</dbReference>
<dbReference type="EMBL" id="MEHJ01000001">
    <property type="protein sequence ID" value="OEJ23444.1"/>
    <property type="molecule type" value="Genomic_DNA"/>
</dbReference>
<dbReference type="GO" id="GO:0005507">
    <property type="term" value="F:copper ion binding"/>
    <property type="evidence" value="ECO:0007669"/>
    <property type="project" value="InterPro"/>
</dbReference>
<comment type="caution">
    <text evidence="1">The sequence shown here is derived from an EMBL/GenBank/DDBJ whole genome shotgun (WGS) entry which is preliminary data.</text>
</comment>
<name>A0A1E5P260_9ACTN</name>
<accession>A0A1E5P260</accession>
<dbReference type="GO" id="GO:0048038">
    <property type="term" value="F:quinone binding"/>
    <property type="evidence" value="ECO:0007669"/>
    <property type="project" value="InterPro"/>
</dbReference>
<dbReference type="GO" id="GO:0008131">
    <property type="term" value="F:primary methylamine oxidase activity"/>
    <property type="evidence" value="ECO:0007669"/>
    <property type="project" value="InterPro"/>
</dbReference>
<evidence type="ECO:0000313" key="1">
    <source>
        <dbReference type="EMBL" id="OEJ23444.1"/>
    </source>
</evidence>
<protein>
    <submittedName>
        <fullName evidence="1">Uncharacterized protein</fullName>
    </submittedName>
</protein>
<organism evidence="1 2">
    <name type="scientific">Streptomyces agglomeratus</name>
    <dbReference type="NCBI Taxonomy" id="285458"/>
    <lineage>
        <taxon>Bacteria</taxon>
        <taxon>Bacillati</taxon>
        <taxon>Actinomycetota</taxon>
        <taxon>Actinomycetes</taxon>
        <taxon>Kitasatosporales</taxon>
        <taxon>Streptomycetaceae</taxon>
        <taxon>Streptomyces</taxon>
    </lineage>
</organism>
<gene>
    <name evidence="1" type="ORF">AS594_02005</name>
</gene>
<proteinExistence type="predicted"/>
<dbReference type="GO" id="GO:0009308">
    <property type="term" value="P:amine metabolic process"/>
    <property type="evidence" value="ECO:0007669"/>
    <property type="project" value="InterPro"/>
</dbReference>
<reference evidence="1 2" key="1">
    <citation type="submission" date="2016-08" db="EMBL/GenBank/DDBJ databases">
        <title>Complete genome sequence of Streptomyces agglomeratus strain 6-3-2, a novel anti-MRSA actinomycete isolated from Wuli of Tebit, China.</title>
        <authorList>
            <person name="Chen X."/>
        </authorList>
    </citation>
    <scope>NUCLEOTIDE SEQUENCE [LARGE SCALE GENOMIC DNA]</scope>
    <source>
        <strain evidence="1 2">6-3-2</strain>
    </source>
</reference>